<keyword evidence="2" id="KW-1185">Reference proteome</keyword>
<evidence type="ECO:0000313" key="2">
    <source>
        <dbReference type="Proteomes" id="UP000190023"/>
    </source>
</evidence>
<proteinExistence type="predicted"/>
<dbReference type="Proteomes" id="UP000190023">
    <property type="component" value="Unassembled WGS sequence"/>
</dbReference>
<name>A0A1T0BAT7_9PAST</name>
<evidence type="ECO:0000313" key="1">
    <source>
        <dbReference type="EMBL" id="OOS07082.1"/>
    </source>
</evidence>
<protein>
    <submittedName>
        <fullName evidence="1">Uncharacterized protein</fullName>
    </submittedName>
</protein>
<dbReference type="OrthoDB" id="5684660at2"/>
<dbReference type="AlphaFoldDB" id="A0A1T0BAT7"/>
<accession>A0A1T0BAT7</accession>
<sequence length="116" mass="12846">MQGRLLLGLPFEGKRYFDFSVNILTIGGECEALEWIVEQGLAKEELTQAESALVDLAYLCAQLEVHGIPKFILEPSYLLENLSTDDYLIINEAVSALRKKHIDAGDSPNTLAQPNP</sequence>
<dbReference type="EMBL" id="MUYB01000005">
    <property type="protein sequence ID" value="OOS07082.1"/>
    <property type="molecule type" value="Genomic_DNA"/>
</dbReference>
<dbReference type="STRING" id="123822.B0188_01470"/>
<gene>
    <name evidence="1" type="ORF">B0188_01470</name>
</gene>
<reference evidence="1 2" key="1">
    <citation type="submission" date="2017-02" db="EMBL/GenBank/DDBJ databases">
        <title>Draft genome sequence of Haemophilus felis CCUG 31170 type strain.</title>
        <authorList>
            <person name="Engstrom-Jakobsson H."/>
            <person name="Salva-Serra F."/>
            <person name="Thorell K."/>
            <person name="Gonzales-Siles L."/>
            <person name="Karlsson R."/>
            <person name="Boulund F."/>
            <person name="Engstrand L."/>
            <person name="Kristiansson E."/>
            <person name="Moore E."/>
        </authorList>
    </citation>
    <scope>NUCLEOTIDE SEQUENCE [LARGE SCALE GENOMIC DNA]</scope>
    <source>
        <strain evidence="1 2">CCUG 31170</strain>
    </source>
</reference>
<organism evidence="1 2">
    <name type="scientific">[Haemophilus] felis</name>
    <dbReference type="NCBI Taxonomy" id="123822"/>
    <lineage>
        <taxon>Bacteria</taxon>
        <taxon>Pseudomonadati</taxon>
        <taxon>Pseudomonadota</taxon>
        <taxon>Gammaproteobacteria</taxon>
        <taxon>Pasteurellales</taxon>
        <taxon>Pasteurellaceae</taxon>
    </lineage>
</organism>
<comment type="caution">
    <text evidence="1">The sequence shown here is derived from an EMBL/GenBank/DDBJ whole genome shotgun (WGS) entry which is preliminary data.</text>
</comment>